<dbReference type="AlphaFoldDB" id="R7TR08"/>
<dbReference type="EMBL" id="KB309567">
    <property type="protein sequence ID" value="ELT93926.1"/>
    <property type="molecule type" value="Genomic_DNA"/>
</dbReference>
<protein>
    <submittedName>
        <fullName evidence="2 3">Uncharacterized protein</fullName>
    </submittedName>
</protein>
<sequence>MDSRLPPIWSPKVSDGAKRKTSRARRVSILSRVGLIDRNKFSVEAPNLAITQLKSDSKAVPTSPLPPLTVNKDTQPTKCPGKNTRKVSIRKAKNTTTEKATEDQKPKKKTSQIDHINANSEEIQCLVALLDEQVAVVETPQHIPSGCSSMLGGLTPPPQYIVDYGKHMERFPDEQEQQKEKDTAFKPKECWCNRCQIMYRMHMESDGSLGLWGNYPCHQF</sequence>
<reference evidence="3" key="3">
    <citation type="submission" date="2015-06" db="UniProtKB">
        <authorList>
            <consortium name="EnsemblMetazoa"/>
        </authorList>
    </citation>
    <scope>IDENTIFICATION</scope>
</reference>
<proteinExistence type="predicted"/>
<evidence type="ECO:0000313" key="2">
    <source>
        <dbReference type="EMBL" id="ELT93926.1"/>
    </source>
</evidence>
<reference evidence="2 4" key="2">
    <citation type="journal article" date="2013" name="Nature">
        <title>Insights into bilaterian evolution from three spiralian genomes.</title>
        <authorList>
            <person name="Simakov O."/>
            <person name="Marletaz F."/>
            <person name="Cho S.J."/>
            <person name="Edsinger-Gonzales E."/>
            <person name="Havlak P."/>
            <person name="Hellsten U."/>
            <person name="Kuo D.H."/>
            <person name="Larsson T."/>
            <person name="Lv J."/>
            <person name="Arendt D."/>
            <person name="Savage R."/>
            <person name="Osoegawa K."/>
            <person name="de Jong P."/>
            <person name="Grimwood J."/>
            <person name="Chapman J.A."/>
            <person name="Shapiro H."/>
            <person name="Aerts A."/>
            <person name="Otillar R.P."/>
            <person name="Terry A.Y."/>
            <person name="Boore J.L."/>
            <person name="Grigoriev I.V."/>
            <person name="Lindberg D.R."/>
            <person name="Seaver E.C."/>
            <person name="Weisblat D.A."/>
            <person name="Putnam N.H."/>
            <person name="Rokhsar D.S."/>
        </authorList>
    </citation>
    <scope>NUCLEOTIDE SEQUENCE</scope>
    <source>
        <strain evidence="2 4">I ESC-2004</strain>
    </source>
</reference>
<gene>
    <name evidence="2" type="ORF">CAPTEDRAFT_205329</name>
</gene>
<feature type="region of interest" description="Disordered" evidence="1">
    <location>
        <begin position="56"/>
        <end position="115"/>
    </location>
</feature>
<feature type="region of interest" description="Disordered" evidence="1">
    <location>
        <begin position="1"/>
        <end position="24"/>
    </location>
</feature>
<evidence type="ECO:0000313" key="4">
    <source>
        <dbReference type="Proteomes" id="UP000014760"/>
    </source>
</evidence>
<feature type="compositionally biased region" description="Basic residues" evidence="1">
    <location>
        <begin position="83"/>
        <end position="93"/>
    </location>
</feature>
<dbReference type="Proteomes" id="UP000014760">
    <property type="component" value="Unassembled WGS sequence"/>
</dbReference>
<evidence type="ECO:0000256" key="1">
    <source>
        <dbReference type="SAM" id="MobiDB-lite"/>
    </source>
</evidence>
<dbReference type="HOGENOM" id="CLU_1257134_0_0_1"/>
<evidence type="ECO:0000313" key="3">
    <source>
        <dbReference type="EnsemblMetazoa" id="CapteP205329"/>
    </source>
</evidence>
<name>R7TR08_CAPTE</name>
<keyword evidence="4" id="KW-1185">Reference proteome</keyword>
<dbReference type="OrthoDB" id="6108679at2759"/>
<organism evidence="2">
    <name type="scientific">Capitella teleta</name>
    <name type="common">Polychaete worm</name>
    <dbReference type="NCBI Taxonomy" id="283909"/>
    <lineage>
        <taxon>Eukaryota</taxon>
        <taxon>Metazoa</taxon>
        <taxon>Spiralia</taxon>
        <taxon>Lophotrochozoa</taxon>
        <taxon>Annelida</taxon>
        <taxon>Polychaeta</taxon>
        <taxon>Sedentaria</taxon>
        <taxon>Scolecida</taxon>
        <taxon>Capitellidae</taxon>
        <taxon>Capitella</taxon>
    </lineage>
</organism>
<accession>R7TR08</accession>
<dbReference type="EnsemblMetazoa" id="CapteT205329">
    <property type="protein sequence ID" value="CapteP205329"/>
    <property type="gene ID" value="CapteG205329"/>
</dbReference>
<reference evidence="4" key="1">
    <citation type="submission" date="2012-12" db="EMBL/GenBank/DDBJ databases">
        <authorList>
            <person name="Hellsten U."/>
            <person name="Grimwood J."/>
            <person name="Chapman J.A."/>
            <person name="Shapiro H."/>
            <person name="Aerts A."/>
            <person name="Otillar R.P."/>
            <person name="Terry A.Y."/>
            <person name="Boore J.L."/>
            <person name="Simakov O."/>
            <person name="Marletaz F."/>
            <person name="Cho S.-J."/>
            <person name="Edsinger-Gonzales E."/>
            <person name="Havlak P."/>
            <person name="Kuo D.-H."/>
            <person name="Larsson T."/>
            <person name="Lv J."/>
            <person name="Arendt D."/>
            <person name="Savage R."/>
            <person name="Osoegawa K."/>
            <person name="de Jong P."/>
            <person name="Lindberg D.R."/>
            <person name="Seaver E.C."/>
            <person name="Weisblat D.A."/>
            <person name="Putnam N.H."/>
            <person name="Grigoriev I.V."/>
            <person name="Rokhsar D.S."/>
        </authorList>
    </citation>
    <scope>NUCLEOTIDE SEQUENCE</scope>
    <source>
        <strain evidence="4">I ESC-2004</strain>
    </source>
</reference>
<dbReference type="EMBL" id="AMQN01012514">
    <property type="status" value="NOT_ANNOTATED_CDS"/>
    <property type="molecule type" value="Genomic_DNA"/>
</dbReference>